<feature type="domain" description="Tyrosine-protein phosphatase" evidence="15">
    <location>
        <begin position="1561"/>
        <end position="1816"/>
    </location>
</feature>
<dbReference type="GO" id="GO:0016020">
    <property type="term" value="C:membrane"/>
    <property type="evidence" value="ECO:0007669"/>
    <property type="project" value="UniProtKB-SubCell"/>
</dbReference>
<dbReference type="SMART" id="SM00194">
    <property type="entry name" value="PTPc"/>
    <property type="match status" value="1"/>
</dbReference>
<reference evidence="18" key="1">
    <citation type="submission" date="2021-05" db="EMBL/GenBank/DDBJ databases">
        <authorList>
            <person name="Tigano A."/>
        </authorList>
    </citation>
    <scope>NUCLEOTIDE SEQUENCE</scope>
</reference>
<dbReference type="Pfam" id="PF00041">
    <property type="entry name" value="fn3"/>
    <property type="match status" value="11"/>
</dbReference>
<keyword evidence="9 14" id="KW-0472">Membrane</keyword>
<feature type="compositionally biased region" description="Acidic residues" evidence="13">
    <location>
        <begin position="9"/>
        <end position="24"/>
    </location>
</feature>
<dbReference type="Proteomes" id="UP000677803">
    <property type="component" value="Unassembled WGS sequence"/>
</dbReference>
<evidence type="ECO:0000259" key="17">
    <source>
        <dbReference type="PROSITE" id="PS50853"/>
    </source>
</evidence>
<feature type="domain" description="Fibronectin type-III" evidence="17">
    <location>
        <begin position="969"/>
        <end position="1059"/>
    </location>
</feature>
<dbReference type="InterPro" id="IPR050713">
    <property type="entry name" value="RTP_Phos/Ushers"/>
</dbReference>
<dbReference type="EMBL" id="CAJRST010022223">
    <property type="protein sequence ID" value="CAG5958272.1"/>
    <property type="molecule type" value="Genomic_DNA"/>
</dbReference>
<dbReference type="GO" id="GO:0004725">
    <property type="term" value="F:protein tyrosine phosphatase activity"/>
    <property type="evidence" value="ECO:0007669"/>
    <property type="project" value="UniProtKB-EC"/>
</dbReference>
<dbReference type="InterPro" id="IPR000387">
    <property type="entry name" value="Tyr_Pase_dom"/>
</dbReference>
<dbReference type="InterPro" id="IPR013783">
    <property type="entry name" value="Ig-like_fold"/>
</dbReference>
<feature type="transmembrane region" description="Helical" evidence="14">
    <location>
        <begin position="1483"/>
        <end position="1509"/>
    </location>
</feature>
<evidence type="ECO:0000313" key="19">
    <source>
        <dbReference type="Proteomes" id="UP000677803"/>
    </source>
</evidence>
<dbReference type="PROSITE" id="PS00383">
    <property type="entry name" value="TYR_PHOSPHATASE_1"/>
    <property type="match status" value="1"/>
</dbReference>
<dbReference type="InterPro" id="IPR003595">
    <property type="entry name" value="Tyr_Pase_cat"/>
</dbReference>
<dbReference type="PANTHER" id="PTHR46957">
    <property type="entry name" value="CYTOKINE RECEPTOR"/>
    <property type="match status" value="1"/>
</dbReference>
<keyword evidence="7" id="KW-0904">Protein phosphatase</keyword>
<gene>
    <name evidence="18" type="ORF">MMEN_LOCUS15105</name>
</gene>
<evidence type="ECO:0000256" key="11">
    <source>
        <dbReference type="ARBA" id="ARBA00025789"/>
    </source>
</evidence>
<sequence length="1852" mass="205181">MSNLRDGGYEDCADDDDDDDDDDERSGSLNRTSPSDAPGRRSSPLTGKISSEKFVSWKLWTGRKVPGSRLLSRHHDAADALVRLSVDSAAPLRSAPRPGIIGNVQATSETSTISINWTSPDGQVLRYKVDWDNNSSFTDRTSITLFYMFPGTLYTINITAIAGDNKTKGEPYTFEKVTKPEKLTSLSVTGVSTSSVSLSWEKPYGNADHYKIQWSSKDNSLTNNYTQNTSYTINSLVPGVSYNITVTAVALKSVEGETVFINSFTRPAKPLDLTLTSRRTDFMAFTWTLPEGEIEHYIVNISNADLPYMNWTETKTRSANFSLLYPGRLYNLTVTAEAGKFSSTSDELSFATVPNPPGSLVISNRMNSSLMLEWTTPVKMEHASGIKYVFSYTDTNDSNETKNDESEGNARQLRLGGLKSGTLYNITIATIGPHDLQSMLISNSSFTLPNPVEIFGASPISTTSISVNWTEPLGAKSHYVYLVKTYNETGALLDSQSVKNTRVEVNGLQPGSKYIIKVTVKAADGAESISASTSCYTWPKTVTNLEGAYVNTTAIKLTWARQSDYKPSYVYEVKAFDGPLEIRNGSTEQESYTFFSLNPGTLYTFYVYTVIEGVLSTNNSTQIYTIPGQVSGVIAIGTTTSLTVSWNKAPGQVSSYSVCLRENYSQCQGNLSKDTTSTVFTSLTPGVHYCVVLVTRSGPVQSNNVTQCNATFPNPPGPITVAFETVNSINFTWERPENMGHDQYNFTVSSGAANNLTGNNWFLLENLLSGSPYSISVITIGVWGYTSTEVTAENYTKPYAVTELKQTEITTNSVTLVWEQRESKTSYSYEVHVADKPPAKVVNITGATVLDLRSGSNYSFTVTTLTADGTRAEPATVSYFTRPLRVKELQAVTLNTTAINLTWKEPEEYKEEYRYFVQTTGCAIQNQTMAEKNSLVGGLTPGTNCTFCVSVKAADGIKGEEYCTSQYTKPETVEPSISSHGSNSSVQVSWTKPPGNIERYKVSLNSTTNMIYTEELNSSTYFILFPNLSAGTLYSVKLSTFSGPFGASSEYVTNATFPNPPGLIEILNKTTSAIEFRWEEAPLMSGGSFHYQLTYTPRQSGSDSTIPGTTTSYRFSSLLSGTSYNISVKSVGPMNFESESVHSSMVTTRPHSVGAVAAIPAETTIEVTWTKPDEYKSSYRYNVTWESPDGSISSNMTSTNSHVISDLIPGSPYKIRVTTETSDGTQGASERVNNCTHASPVTDLTCRGPNSPNAVLILSWERPSGQSSHFQVSVENNGQTNVLNASCCNHNVSQLHHYTEYNVNVKTQSCGHPSSPVSRKCWTGITKPPIPANSSLLSLPIHVSHNKFTVQIDRELLNEANGRITHVGVLVASAVPGDSDLTGYLGKTHQEWRKKSAKAYLATVIETTPQSRSSNDHLLIEIGTEKTWMGYTNGALDPSGSYHYAIVMFTHLKLNNNLVNGEDSLVSITDFDEVVILLRDPNIIPMAVGVTLGIFGILFIILMGFIIYWRRFSKKEAPDIQIGSLRVYLIWVVGLNRSAAVRVEDYEVYYRKQKADSNCGFAEEFEDLKPVGTSQAKTHALSLENKPKNRYNNVLPCELPTSFKPNFDVFCGWFGLFFWQGYLSRKEFIAAQGPLPGTVDEFWRMIWEKNVQTLVMLTRCNEQGRVKCEQYWVPGTKHFEDITVTTTSEIPLDDWTIRDFDVKNVKTAEVRSIRHFHFTAWPDHGVPETTELLISFRHLVREHMNQYSRNSPTVVHCSAGVGRTGTFIAIDRLIFQIERENTVDVFGIVYDLRMHRPLMVQTEDQYVFLNQCALDVIRSRTGNNVDLIYQNTAALSIYENVEPKKGFPRNKY</sequence>
<dbReference type="SUPFAM" id="SSF49265">
    <property type="entry name" value="Fibronectin type III"/>
    <property type="match status" value="7"/>
</dbReference>
<evidence type="ECO:0000256" key="6">
    <source>
        <dbReference type="ARBA" id="ARBA00022801"/>
    </source>
</evidence>
<keyword evidence="4" id="KW-0732">Signal</keyword>
<keyword evidence="6" id="KW-0378">Hydrolase</keyword>
<dbReference type="Pfam" id="PF00102">
    <property type="entry name" value="Y_phosphatase"/>
    <property type="match status" value="1"/>
</dbReference>
<dbReference type="CDD" id="cd00063">
    <property type="entry name" value="FN3"/>
    <property type="match status" value="11"/>
</dbReference>
<dbReference type="Gene3D" id="2.60.40.10">
    <property type="entry name" value="Immunoglobulins"/>
    <property type="match status" value="13"/>
</dbReference>
<evidence type="ECO:0000256" key="9">
    <source>
        <dbReference type="ARBA" id="ARBA00023136"/>
    </source>
</evidence>
<feature type="domain" description="Fibronectin type-III" evidence="17">
    <location>
        <begin position="1240"/>
        <end position="1329"/>
    </location>
</feature>
<dbReference type="SMART" id="SM00060">
    <property type="entry name" value="FN3"/>
    <property type="match status" value="14"/>
</dbReference>
<evidence type="ECO:0000256" key="10">
    <source>
        <dbReference type="ARBA" id="ARBA00023180"/>
    </source>
</evidence>
<evidence type="ECO:0000256" key="12">
    <source>
        <dbReference type="ARBA" id="ARBA00051722"/>
    </source>
</evidence>
<dbReference type="InterPro" id="IPR016130">
    <property type="entry name" value="Tyr_Pase_AS"/>
</dbReference>
<dbReference type="InterPro" id="IPR029021">
    <property type="entry name" value="Prot-tyrosine_phosphatase-like"/>
</dbReference>
<keyword evidence="3 14" id="KW-0812">Transmembrane</keyword>
<protein>
    <recommendedName>
        <fullName evidence="2">protein-tyrosine-phosphatase</fullName>
        <ecNumber evidence="2">3.1.3.48</ecNumber>
    </recommendedName>
</protein>
<evidence type="ECO:0000256" key="13">
    <source>
        <dbReference type="SAM" id="MobiDB-lite"/>
    </source>
</evidence>
<dbReference type="InterPro" id="IPR000242">
    <property type="entry name" value="PTP_cat"/>
</dbReference>
<comment type="caution">
    <text evidence="18">The sequence shown here is derived from an EMBL/GenBank/DDBJ whole genome shotgun (WGS) entry which is preliminary data.</text>
</comment>
<evidence type="ECO:0000256" key="4">
    <source>
        <dbReference type="ARBA" id="ARBA00022729"/>
    </source>
</evidence>
<feature type="domain" description="Fibronectin type-III" evidence="17">
    <location>
        <begin position="1152"/>
        <end position="1239"/>
    </location>
</feature>
<keyword evidence="10" id="KW-0325">Glycoprotein</keyword>
<evidence type="ECO:0000256" key="8">
    <source>
        <dbReference type="ARBA" id="ARBA00022989"/>
    </source>
</evidence>
<dbReference type="PANTHER" id="PTHR46957:SF5">
    <property type="entry name" value="PROTEIN-TYROSINE-PHOSPHATASE"/>
    <property type="match status" value="1"/>
</dbReference>
<keyword evidence="5" id="KW-0677">Repeat</keyword>
<evidence type="ECO:0000259" key="15">
    <source>
        <dbReference type="PROSITE" id="PS50055"/>
    </source>
</evidence>
<accession>A0A8S4BM59</accession>
<dbReference type="Pfam" id="PF18861">
    <property type="entry name" value="PTP_tm"/>
    <property type="match status" value="1"/>
</dbReference>
<name>A0A8S4BM59_9TELE</name>
<dbReference type="PRINTS" id="PR00700">
    <property type="entry name" value="PRTYPHPHTASE"/>
</dbReference>
<feature type="domain" description="Fibronectin type-III" evidence="17">
    <location>
        <begin position="800"/>
        <end position="885"/>
    </location>
</feature>
<dbReference type="GO" id="GO:0032502">
    <property type="term" value="P:developmental process"/>
    <property type="evidence" value="ECO:0007669"/>
    <property type="project" value="UniProtKB-ARBA"/>
</dbReference>
<dbReference type="PROSITE" id="PS50853">
    <property type="entry name" value="FN3"/>
    <property type="match status" value="9"/>
</dbReference>
<comment type="catalytic activity">
    <reaction evidence="12">
        <text>O-phospho-L-tyrosyl-[protein] + H2O = L-tyrosyl-[protein] + phosphate</text>
        <dbReference type="Rhea" id="RHEA:10684"/>
        <dbReference type="Rhea" id="RHEA-COMP:10136"/>
        <dbReference type="Rhea" id="RHEA-COMP:20101"/>
        <dbReference type="ChEBI" id="CHEBI:15377"/>
        <dbReference type="ChEBI" id="CHEBI:43474"/>
        <dbReference type="ChEBI" id="CHEBI:46858"/>
        <dbReference type="ChEBI" id="CHEBI:61978"/>
        <dbReference type="EC" id="3.1.3.48"/>
    </reaction>
</comment>
<dbReference type="InterPro" id="IPR003961">
    <property type="entry name" value="FN3_dom"/>
</dbReference>
<dbReference type="FunFam" id="3.90.190.10:FF:000009">
    <property type="entry name" value="Receptor-type tyrosine-protein phosphatase beta"/>
    <property type="match status" value="1"/>
</dbReference>
<dbReference type="PROSITE" id="PS50055">
    <property type="entry name" value="TYR_PHOSPHATASE_PTP"/>
    <property type="match status" value="1"/>
</dbReference>
<proteinExistence type="inferred from homology"/>
<dbReference type="GO" id="GO:0043235">
    <property type="term" value="C:receptor complex"/>
    <property type="evidence" value="ECO:0007669"/>
    <property type="project" value="TreeGrafter"/>
</dbReference>
<dbReference type="EC" id="3.1.3.48" evidence="2"/>
<comment type="similarity">
    <text evidence="11">Belongs to the protein-tyrosine phosphatase family. Receptor class 3 subfamily.</text>
</comment>
<dbReference type="SUPFAM" id="SSF52799">
    <property type="entry name" value="(Phosphotyrosine protein) phosphatases II"/>
    <property type="match status" value="1"/>
</dbReference>
<evidence type="ECO:0000256" key="14">
    <source>
        <dbReference type="SAM" id="Phobius"/>
    </source>
</evidence>
<dbReference type="InterPro" id="IPR036116">
    <property type="entry name" value="FN3_sf"/>
</dbReference>
<keyword evidence="8 14" id="KW-1133">Transmembrane helix</keyword>
<keyword evidence="19" id="KW-1185">Reference proteome</keyword>
<feature type="domain" description="Tyrosine specific protein phosphatases" evidence="16">
    <location>
        <begin position="1734"/>
        <end position="1807"/>
    </location>
</feature>
<evidence type="ECO:0000256" key="7">
    <source>
        <dbReference type="ARBA" id="ARBA00022912"/>
    </source>
</evidence>
<dbReference type="PROSITE" id="PS50056">
    <property type="entry name" value="TYR_PHOSPHATASE_2"/>
    <property type="match status" value="1"/>
</dbReference>
<feature type="domain" description="Fibronectin type-III" evidence="17">
    <location>
        <begin position="453"/>
        <end position="540"/>
    </location>
</feature>
<dbReference type="InterPro" id="IPR041201">
    <property type="entry name" value="PTPRJ_TM"/>
</dbReference>
<feature type="domain" description="Fibronectin type-III" evidence="17">
    <location>
        <begin position="626"/>
        <end position="715"/>
    </location>
</feature>
<feature type="domain" description="Fibronectin type-III" evidence="17">
    <location>
        <begin position="1060"/>
        <end position="1151"/>
    </location>
</feature>
<evidence type="ECO:0000313" key="18">
    <source>
        <dbReference type="EMBL" id="CAG5958272.1"/>
    </source>
</evidence>
<organism evidence="18 19">
    <name type="scientific">Menidia menidia</name>
    <name type="common">Atlantic silverside</name>
    <dbReference type="NCBI Taxonomy" id="238744"/>
    <lineage>
        <taxon>Eukaryota</taxon>
        <taxon>Metazoa</taxon>
        <taxon>Chordata</taxon>
        <taxon>Craniata</taxon>
        <taxon>Vertebrata</taxon>
        <taxon>Euteleostomi</taxon>
        <taxon>Actinopterygii</taxon>
        <taxon>Neopterygii</taxon>
        <taxon>Teleostei</taxon>
        <taxon>Neoteleostei</taxon>
        <taxon>Acanthomorphata</taxon>
        <taxon>Ovalentaria</taxon>
        <taxon>Atherinomorphae</taxon>
        <taxon>Atheriniformes</taxon>
        <taxon>Atherinopsidae</taxon>
        <taxon>Menidiinae</taxon>
        <taxon>Menidia</taxon>
    </lineage>
</organism>
<evidence type="ECO:0000256" key="5">
    <source>
        <dbReference type="ARBA" id="ARBA00022737"/>
    </source>
</evidence>
<evidence type="ECO:0000259" key="16">
    <source>
        <dbReference type="PROSITE" id="PS50056"/>
    </source>
</evidence>
<dbReference type="SMART" id="SM00404">
    <property type="entry name" value="PTPc_motif"/>
    <property type="match status" value="1"/>
</dbReference>
<dbReference type="Gene3D" id="3.90.190.10">
    <property type="entry name" value="Protein tyrosine phosphatase superfamily"/>
    <property type="match status" value="1"/>
</dbReference>
<evidence type="ECO:0000256" key="2">
    <source>
        <dbReference type="ARBA" id="ARBA00013064"/>
    </source>
</evidence>
<feature type="domain" description="Fibronectin type-III" evidence="17">
    <location>
        <begin position="356"/>
        <end position="451"/>
    </location>
</feature>
<feature type="region of interest" description="Disordered" evidence="13">
    <location>
        <begin position="1"/>
        <end position="47"/>
    </location>
</feature>
<evidence type="ECO:0000256" key="3">
    <source>
        <dbReference type="ARBA" id="ARBA00022692"/>
    </source>
</evidence>
<feature type="domain" description="Fibronectin type-III" evidence="17">
    <location>
        <begin position="179"/>
        <end position="271"/>
    </location>
</feature>
<comment type="subcellular location">
    <subcellularLocation>
        <location evidence="1">Membrane</location>
        <topology evidence="1">Single-pass type I membrane protein</topology>
    </subcellularLocation>
</comment>
<dbReference type="OrthoDB" id="10253954at2759"/>
<evidence type="ECO:0000256" key="1">
    <source>
        <dbReference type="ARBA" id="ARBA00004479"/>
    </source>
</evidence>